<evidence type="ECO:0000313" key="2">
    <source>
        <dbReference type="EMBL" id="RGP38593.1"/>
    </source>
</evidence>
<comment type="caution">
    <text evidence="2">The sequence shown here is derived from an EMBL/GenBank/DDBJ whole genome shotgun (WGS) entry which is preliminary data.</text>
</comment>
<gene>
    <name evidence="2" type="ORF">D1012_00195</name>
</gene>
<evidence type="ECO:0000313" key="3">
    <source>
        <dbReference type="Proteomes" id="UP000284547"/>
    </source>
</evidence>
<dbReference type="Proteomes" id="UP000284547">
    <property type="component" value="Unassembled WGS sequence"/>
</dbReference>
<keyword evidence="3" id="KW-1185">Reference proteome</keyword>
<organism evidence="2 3">
    <name type="scientific">Pseudotabrizicola alkalilacus</name>
    <dbReference type="NCBI Taxonomy" id="2305252"/>
    <lineage>
        <taxon>Bacteria</taxon>
        <taxon>Pseudomonadati</taxon>
        <taxon>Pseudomonadota</taxon>
        <taxon>Alphaproteobacteria</taxon>
        <taxon>Rhodobacterales</taxon>
        <taxon>Paracoccaceae</taxon>
        <taxon>Pseudotabrizicola</taxon>
    </lineage>
</organism>
<accession>A0A411Z6B3</accession>
<dbReference type="AlphaFoldDB" id="A0A411Z6B3"/>
<name>A0A411Z6B3_9RHOB</name>
<evidence type="ECO:0000256" key="1">
    <source>
        <dbReference type="SAM" id="MobiDB-lite"/>
    </source>
</evidence>
<proteinExistence type="predicted"/>
<reference evidence="2 3" key="1">
    <citation type="submission" date="2018-08" db="EMBL/GenBank/DDBJ databases">
        <title>Flavobacterium tibetense sp. nov., isolated from a wetland YonghuCo on Tibetan Plateau.</title>
        <authorList>
            <person name="Phurbu D."/>
            <person name="Lu H."/>
            <person name="Xing P."/>
        </authorList>
    </citation>
    <scope>NUCLEOTIDE SEQUENCE [LARGE SCALE GENOMIC DNA]</scope>
    <source>
        <strain evidence="2 3">DJC</strain>
    </source>
</reference>
<protein>
    <submittedName>
        <fullName evidence="2">Uncharacterized protein</fullName>
    </submittedName>
</protein>
<dbReference type="RefSeq" id="WP_118149341.1">
    <property type="nucleotide sequence ID" value="NZ_QWEY01000001.1"/>
</dbReference>
<dbReference type="EMBL" id="QWEY01000001">
    <property type="protein sequence ID" value="RGP38593.1"/>
    <property type="molecule type" value="Genomic_DNA"/>
</dbReference>
<sequence length="152" mass="17004">MSVHQRLAENVMPQSPPLDESQSKAYLADLWLMHCQTLQAEVERQQDEIADLKRQLKGSLPQRAVETAHTLDAWKVIIARPEPMDPFVQRSFLSICAAMLTTQPELTLQHLKGDRGLSQALDSVLAACEDAAVVQLFSRTLEWAKVRVAQSA</sequence>
<feature type="region of interest" description="Disordered" evidence="1">
    <location>
        <begin position="1"/>
        <end position="20"/>
    </location>
</feature>